<dbReference type="EMBL" id="KZ819681">
    <property type="protein sequence ID" value="PWN24473.1"/>
    <property type="molecule type" value="Genomic_DNA"/>
</dbReference>
<evidence type="ECO:0000313" key="3">
    <source>
        <dbReference type="Proteomes" id="UP000245884"/>
    </source>
</evidence>
<accession>A0A316UKH9</accession>
<feature type="region of interest" description="Disordered" evidence="1">
    <location>
        <begin position="680"/>
        <end position="703"/>
    </location>
</feature>
<feature type="region of interest" description="Disordered" evidence="1">
    <location>
        <begin position="833"/>
        <end position="854"/>
    </location>
</feature>
<feature type="compositionally biased region" description="Polar residues" evidence="1">
    <location>
        <begin position="478"/>
        <end position="491"/>
    </location>
</feature>
<name>A0A316UKH9_9BASI</name>
<feature type="region of interest" description="Disordered" evidence="1">
    <location>
        <begin position="731"/>
        <end position="757"/>
    </location>
</feature>
<evidence type="ECO:0000313" key="2">
    <source>
        <dbReference type="EMBL" id="PWN24473.1"/>
    </source>
</evidence>
<keyword evidence="3" id="KW-1185">Reference proteome</keyword>
<protein>
    <submittedName>
        <fullName evidence="2">Uncharacterized protein</fullName>
    </submittedName>
</protein>
<dbReference type="Proteomes" id="UP000245884">
    <property type="component" value="Unassembled WGS sequence"/>
</dbReference>
<dbReference type="GeneID" id="37029057"/>
<sequence length="884" mass="98164">MLRGATSHVRANVLPQAQARCASSSSLSTSSAPTRRLTALTQPQKNLYRALEQLTVPQPRSATEAANHRPHAAARKPEELLSYAKWFVAQSQCAAAGPADAKGKAKEMAPIPKSSLFDHSPSSWALLLRTAAHVGDGRAFVAILDAFARWKNEIGFVSEEEQDLNPAPPRASLTNSSNDDYTTIPRVEQLAASLVYTLRRRHHIGKEAGSHPVLQLPFITEGTQRLHAARYRDELRPEEIKTIFMEPLPIPENWAGLASPGGEAQVREQGTGFFSSSRPATSNDSQQGRQRRRRRPLITWLSTLNANQKVKRQIYDLMNVFRQAYEDRCVDEEVLRRRIRILQAGRGEDARYPGPSALNLQALGELDEQDSLLSVLVRREVLANAVVLNWLRGQNSSSETGPPAWLLHLALRSFAQRGDTQRIREVIAALLKEQQRRGTVVSGQESGLLAGEEDDQEPPQSLAADLFEEDQQQRDPSLESTSGAHSDSPCSPFSHKTDPKPLPPLLLKPRTLLNLLLRSHQLHALDARSGRRALASAWQDVRSLCSRPSTATPRGSASWWHPNETSVLLLLSLLKYDRQRVARGLGLVKKMDREWGRAGERMAEIERYAKRLRERSTPQEQEVGAAEAAEMRLRHSDIAPSRETRRRRRRAHRRLVRENAQTLKLTVRTARRLLRWTSQMGKEAGAEKAPPPSEEEAAHGGSVASIDAEQLSPQAETTPVAGAILPVEHGEVHKSQAKVEQTAVDGKTTAARTSSSRRSFASRATEILQLARSWRNADRQEQLLLASMRPKPSSTTSTSKLTAHTTPAISEICEQQGPPLSLGRHRPRPHESVIAYPLNPGPAHTVGLRGQRKERARFRRAVALLSRRREVGDAKQHGIDRSGG</sequence>
<gene>
    <name evidence="2" type="ORF">BDZ90DRAFT_235020</name>
</gene>
<proteinExistence type="predicted"/>
<dbReference type="AlphaFoldDB" id="A0A316UKH9"/>
<feature type="compositionally biased region" description="Polar residues" evidence="1">
    <location>
        <begin position="272"/>
        <end position="285"/>
    </location>
</feature>
<feature type="region of interest" description="Disordered" evidence="1">
    <location>
        <begin position="272"/>
        <end position="293"/>
    </location>
</feature>
<evidence type="ECO:0000256" key="1">
    <source>
        <dbReference type="SAM" id="MobiDB-lite"/>
    </source>
</evidence>
<feature type="region of interest" description="Disordered" evidence="1">
    <location>
        <begin position="160"/>
        <end position="180"/>
    </location>
</feature>
<organism evidence="2 3">
    <name type="scientific">Jaminaea rosea</name>
    <dbReference type="NCBI Taxonomy" id="1569628"/>
    <lineage>
        <taxon>Eukaryota</taxon>
        <taxon>Fungi</taxon>
        <taxon>Dikarya</taxon>
        <taxon>Basidiomycota</taxon>
        <taxon>Ustilaginomycotina</taxon>
        <taxon>Exobasidiomycetes</taxon>
        <taxon>Microstromatales</taxon>
        <taxon>Microstromatales incertae sedis</taxon>
        <taxon>Jaminaea</taxon>
    </lineage>
</organism>
<dbReference type="RefSeq" id="XP_025359085.1">
    <property type="nucleotide sequence ID" value="XM_025507234.1"/>
</dbReference>
<feature type="region of interest" description="Disordered" evidence="1">
    <location>
        <begin position="470"/>
        <end position="504"/>
    </location>
</feature>
<feature type="compositionally biased region" description="Low complexity" evidence="1">
    <location>
        <begin position="748"/>
        <end position="757"/>
    </location>
</feature>
<reference evidence="2 3" key="1">
    <citation type="journal article" date="2018" name="Mol. Biol. Evol.">
        <title>Broad Genomic Sampling Reveals a Smut Pathogenic Ancestry of the Fungal Clade Ustilaginomycotina.</title>
        <authorList>
            <person name="Kijpornyongpan T."/>
            <person name="Mondo S.J."/>
            <person name="Barry K."/>
            <person name="Sandor L."/>
            <person name="Lee J."/>
            <person name="Lipzen A."/>
            <person name="Pangilinan J."/>
            <person name="LaButti K."/>
            <person name="Hainaut M."/>
            <person name="Henrissat B."/>
            <person name="Grigoriev I.V."/>
            <person name="Spatafora J.W."/>
            <person name="Aime M.C."/>
        </authorList>
    </citation>
    <scope>NUCLEOTIDE SEQUENCE [LARGE SCALE GENOMIC DNA]</scope>
    <source>
        <strain evidence="2 3">MCA 5214</strain>
    </source>
</reference>